<sequence length="92" mass="10973">MVIFVLCAYPDISKFIIYYPREYVCENCNKTYAKKSTMVRHMKYECGKLPRFGCAICGYRGYQKTHVERHLSRKHAVLYKPDINRNILIFNL</sequence>
<dbReference type="EMBL" id="JAACXV010013785">
    <property type="protein sequence ID" value="KAF7272316.1"/>
    <property type="molecule type" value="Genomic_DNA"/>
</dbReference>
<accession>A0A834I495</accession>
<organism evidence="3 4">
    <name type="scientific">Rhynchophorus ferrugineus</name>
    <name type="common">Red palm weevil</name>
    <name type="synonym">Curculio ferrugineus</name>
    <dbReference type="NCBI Taxonomy" id="354439"/>
    <lineage>
        <taxon>Eukaryota</taxon>
        <taxon>Metazoa</taxon>
        <taxon>Ecdysozoa</taxon>
        <taxon>Arthropoda</taxon>
        <taxon>Hexapoda</taxon>
        <taxon>Insecta</taxon>
        <taxon>Pterygota</taxon>
        <taxon>Neoptera</taxon>
        <taxon>Endopterygota</taxon>
        <taxon>Coleoptera</taxon>
        <taxon>Polyphaga</taxon>
        <taxon>Cucujiformia</taxon>
        <taxon>Curculionidae</taxon>
        <taxon>Dryophthorinae</taxon>
        <taxon>Rhynchophorus</taxon>
    </lineage>
</organism>
<dbReference type="InterPro" id="IPR013087">
    <property type="entry name" value="Znf_C2H2_type"/>
</dbReference>
<evidence type="ECO:0000256" key="1">
    <source>
        <dbReference type="PROSITE-ProRule" id="PRU00042"/>
    </source>
</evidence>
<dbReference type="PROSITE" id="PS50157">
    <property type="entry name" value="ZINC_FINGER_C2H2_2"/>
    <property type="match status" value="1"/>
</dbReference>
<gene>
    <name evidence="3" type="ORF">GWI33_014865</name>
</gene>
<evidence type="ECO:0000313" key="3">
    <source>
        <dbReference type="EMBL" id="KAF7272316.1"/>
    </source>
</evidence>
<keyword evidence="1" id="KW-0862">Zinc</keyword>
<keyword evidence="4" id="KW-1185">Reference proteome</keyword>
<keyword evidence="1" id="KW-0863">Zinc-finger</keyword>
<name>A0A834I495_RHYFE</name>
<dbReference type="SUPFAM" id="SSF57667">
    <property type="entry name" value="beta-beta-alpha zinc fingers"/>
    <property type="match status" value="1"/>
</dbReference>
<keyword evidence="1" id="KW-0479">Metal-binding</keyword>
<proteinExistence type="predicted"/>
<comment type="caution">
    <text evidence="3">The sequence shown here is derived from an EMBL/GenBank/DDBJ whole genome shotgun (WGS) entry which is preliminary data.</text>
</comment>
<dbReference type="Proteomes" id="UP000625711">
    <property type="component" value="Unassembled WGS sequence"/>
</dbReference>
<dbReference type="Gene3D" id="3.30.160.60">
    <property type="entry name" value="Classic Zinc Finger"/>
    <property type="match status" value="1"/>
</dbReference>
<dbReference type="AlphaFoldDB" id="A0A834I495"/>
<dbReference type="InterPro" id="IPR036236">
    <property type="entry name" value="Znf_C2H2_sf"/>
</dbReference>
<dbReference type="SMART" id="SM00355">
    <property type="entry name" value="ZnF_C2H2"/>
    <property type="match status" value="2"/>
</dbReference>
<evidence type="ECO:0000313" key="4">
    <source>
        <dbReference type="Proteomes" id="UP000625711"/>
    </source>
</evidence>
<evidence type="ECO:0000259" key="2">
    <source>
        <dbReference type="PROSITE" id="PS50157"/>
    </source>
</evidence>
<reference evidence="3" key="1">
    <citation type="submission" date="2020-08" db="EMBL/GenBank/DDBJ databases">
        <title>Genome sequencing and assembly of the red palm weevil Rhynchophorus ferrugineus.</title>
        <authorList>
            <person name="Dias G.B."/>
            <person name="Bergman C.M."/>
            <person name="Manee M."/>
        </authorList>
    </citation>
    <scope>NUCLEOTIDE SEQUENCE</scope>
    <source>
        <strain evidence="3">AA-2017</strain>
        <tissue evidence="3">Whole larva</tissue>
    </source>
</reference>
<dbReference type="Pfam" id="PF00096">
    <property type="entry name" value="zf-C2H2"/>
    <property type="match status" value="1"/>
</dbReference>
<dbReference type="GO" id="GO:0008270">
    <property type="term" value="F:zinc ion binding"/>
    <property type="evidence" value="ECO:0007669"/>
    <property type="project" value="UniProtKB-KW"/>
</dbReference>
<feature type="domain" description="C2H2-type" evidence="2">
    <location>
        <begin position="23"/>
        <end position="50"/>
    </location>
</feature>
<protein>
    <recommendedName>
        <fullName evidence="2">C2H2-type domain-containing protein</fullName>
    </recommendedName>
</protein>
<dbReference type="OrthoDB" id="10004641at2759"/>